<dbReference type="Proteomes" id="UP000533641">
    <property type="component" value="Unassembled WGS sequence"/>
</dbReference>
<accession>A0A7W6WD85</accession>
<comment type="caution">
    <text evidence="1">The sequence shown here is derived from an EMBL/GenBank/DDBJ whole genome shotgun (WGS) entry which is preliminary data.</text>
</comment>
<protein>
    <submittedName>
        <fullName evidence="1">Uncharacterized protein</fullName>
    </submittedName>
</protein>
<gene>
    <name evidence="1" type="ORF">GGE12_001857</name>
</gene>
<dbReference type="AlphaFoldDB" id="A0A7W6WD85"/>
<proteinExistence type="predicted"/>
<dbReference type="EMBL" id="JACIGM010000003">
    <property type="protein sequence ID" value="MBB4274102.1"/>
    <property type="molecule type" value="Genomic_DNA"/>
</dbReference>
<name>A0A7W6WD85_9HYPH</name>
<evidence type="ECO:0000313" key="1">
    <source>
        <dbReference type="EMBL" id="MBB4274102.1"/>
    </source>
</evidence>
<reference evidence="1 2" key="1">
    <citation type="submission" date="2020-08" db="EMBL/GenBank/DDBJ databases">
        <title>Genomic Encyclopedia of Type Strains, Phase IV (KMG-V): Genome sequencing to study the core and pangenomes of soil and plant-associated prokaryotes.</title>
        <authorList>
            <person name="Whitman W."/>
        </authorList>
    </citation>
    <scope>NUCLEOTIDE SEQUENCE [LARGE SCALE GENOMIC DNA]</scope>
    <source>
        <strain evidence="1 2">SEMIA 402</strain>
    </source>
</reference>
<evidence type="ECO:0000313" key="2">
    <source>
        <dbReference type="Proteomes" id="UP000533641"/>
    </source>
</evidence>
<organism evidence="1 2">
    <name type="scientific">Rhizobium mongolense</name>
    <dbReference type="NCBI Taxonomy" id="57676"/>
    <lineage>
        <taxon>Bacteria</taxon>
        <taxon>Pseudomonadati</taxon>
        <taxon>Pseudomonadota</taxon>
        <taxon>Alphaproteobacteria</taxon>
        <taxon>Hyphomicrobiales</taxon>
        <taxon>Rhizobiaceae</taxon>
        <taxon>Rhizobium/Agrobacterium group</taxon>
        <taxon>Rhizobium</taxon>
    </lineage>
</organism>
<sequence length="80" mass="8849">MVSISGFVESRPLAVESDRAITDGDRVRASVGDRRPREDVGMHTYGQPDSEAALFALDGFKASTLHATRRCLLDHDRCRC</sequence>